<accession>A0A175YNZ5</accession>
<dbReference type="GO" id="GO:0009718">
    <property type="term" value="P:anthocyanin-containing compound biosynthetic process"/>
    <property type="evidence" value="ECO:0007669"/>
    <property type="project" value="UniProtKB-ARBA"/>
</dbReference>
<organism evidence="7 8">
    <name type="scientific">Daucus carota subsp. sativus</name>
    <name type="common">Carrot</name>
    <dbReference type="NCBI Taxonomy" id="79200"/>
    <lineage>
        <taxon>Eukaryota</taxon>
        <taxon>Viridiplantae</taxon>
        <taxon>Streptophyta</taxon>
        <taxon>Embryophyta</taxon>
        <taxon>Tracheophyta</taxon>
        <taxon>Spermatophyta</taxon>
        <taxon>Magnoliopsida</taxon>
        <taxon>eudicotyledons</taxon>
        <taxon>Gunneridae</taxon>
        <taxon>Pentapetalae</taxon>
        <taxon>asterids</taxon>
        <taxon>campanulids</taxon>
        <taxon>Apiales</taxon>
        <taxon>Apiaceae</taxon>
        <taxon>Apioideae</taxon>
        <taxon>Scandiceae</taxon>
        <taxon>Daucinae</taxon>
        <taxon>Daucus</taxon>
        <taxon>Daucus sect. Daucus</taxon>
    </lineage>
</organism>
<dbReference type="PANTHER" id="PTHR48049">
    <property type="entry name" value="GLYCOSYLTRANSFERASE"/>
    <property type="match status" value="1"/>
</dbReference>
<comment type="pathway">
    <text evidence="1">Secondary metabolite biosynthesis; terpenoid biosynthesis.</text>
</comment>
<dbReference type="FunFam" id="3.40.50.2000:FF:000037">
    <property type="entry name" value="Glycosyltransferase"/>
    <property type="match status" value="1"/>
</dbReference>
<keyword evidence="3 5" id="KW-0808">Transferase</keyword>
<evidence type="ECO:0000256" key="1">
    <source>
        <dbReference type="ARBA" id="ARBA00004721"/>
    </source>
</evidence>
<gene>
    <name evidence="7" type="ORF">DCAR_0831390</name>
</gene>
<dbReference type="EMBL" id="CP093350">
    <property type="protein sequence ID" value="WOH11894.1"/>
    <property type="molecule type" value="Genomic_DNA"/>
</dbReference>
<name>A0A175YNZ5_DAUCS</name>
<reference evidence="7" key="1">
    <citation type="journal article" date="2016" name="Nat. Genet.">
        <title>A high-quality carrot genome assembly provides new insights into carotenoid accumulation and asterid genome evolution.</title>
        <authorList>
            <person name="Iorizzo M."/>
            <person name="Ellison S."/>
            <person name="Senalik D."/>
            <person name="Zeng P."/>
            <person name="Satapoomin P."/>
            <person name="Huang J."/>
            <person name="Bowman M."/>
            <person name="Iovene M."/>
            <person name="Sanseverino W."/>
            <person name="Cavagnaro P."/>
            <person name="Yildiz M."/>
            <person name="Macko-Podgorni A."/>
            <person name="Moranska E."/>
            <person name="Grzebelus E."/>
            <person name="Grzebelus D."/>
            <person name="Ashrafi H."/>
            <person name="Zheng Z."/>
            <person name="Cheng S."/>
            <person name="Spooner D."/>
            <person name="Van Deynze A."/>
            <person name="Simon P."/>
        </authorList>
    </citation>
    <scope>NUCLEOTIDE SEQUENCE</scope>
    <source>
        <tissue evidence="7">Leaf</tissue>
    </source>
</reference>
<evidence type="ECO:0000256" key="2">
    <source>
        <dbReference type="ARBA" id="ARBA00009995"/>
    </source>
</evidence>
<dbReference type="EC" id="2.4.1.-" evidence="6"/>
<dbReference type="SUPFAM" id="SSF53756">
    <property type="entry name" value="UDP-Glycosyltransferase/glycogen phosphorylase"/>
    <property type="match status" value="1"/>
</dbReference>
<dbReference type="OMA" id="MVLEERW"/>
<dbReference type="PROSITE" id="PS00375">
    <property type="entry name" value="UDPGT"/>
    <property type="match status" value="1"/>
</dbReference>
<proteinExistence type="inferred from homology"/>
<evidence type="ECO:0000313" key="8">
    <source>
        <dbReference type="Proteomes" id="UP000077755"/>
    </source>
</evidence>
<evidence type="ECO:0000256" key="4">
    <source>
        <dbReference type="ARBA" id="ARBA00023229"/>
    </source>
</evidence>
<dbReference type="Gramene" id="KZM84542">
    <property type="protein sequence ID" value="KZM84542"/>
    <property type="gene ID" value="DCAR_028036"/>
</dbReference>
<dbReference type="InterPro" id="IPR050481">
    <property type="entry name" value="UDP-glycosyltransf_plant"/>
</dbReference>
<keyword evidence="8" id="KW-1185">Reference proteome</keyword>
<dbReference type="AlphaFoldDB" id="A0A175YNZ5"/>
<dbReference type="Gene3D" id="3.40.50.2000">
    <property type="entry name" value="Glycogen Phosphorylase B"/>
    <property type="match status" value="2"/>
</dbReference>
<dbReference type="InterPro" id="IPR002213">
    <property type="entry name" value="UDP_glucos_trans"/>
</dbReference>
<dbReference type="Proteomes" id="UP000077755">
    <property type="component" value="Chromosome 8"/>
</dbReference>
<dbReference type="FunFam" id="3.40.50.2000:FF:000087">
    <property type="entry name" value="Glycosyltransferase"/>
    <property type="match status" value="1"/>
</dbReference>
<protein>
    <recommendedName>
        <fullName evidence="6">Glycosyltransferase</fullName>
        <ecNumber evidence="6">2.4.1.-</ecNumber>
    </recommendedName>
</protein>
<dbReference type="PANTHER" id="PTHR48049:SF34">
    <property type="entry name" value="UDP-GLYCOSYLTRANSFERASE 79B30-LIKE"/>
    <property type="match status" value="1"/>
</dbReference>
<evidence type="ECO:0000256" key="6">
    <source>
        <dbReference type="RuleBase" id="RU362057"/>
    </source>
</evidence>
<keyword evidence="4" id="KW-0414">Isoprene biosynthesis</keyword>
<dbReference type="Pfam" id="PF00201">
    <property type="entry name" value="UDPGT"/>
    <property type="match status" value="1"/>
</dbReference>
<dbReference type="InterPro" id="IPR035595">
    <property type="entry name" value="UDP_glycos_trans_CS"/>
</dbReference>
<keyword evidence="5" id="KW-0328">Glycosyltransferase</keyword>
<dbReference type="GO" id="GO:0016114">
    <property type="term" value="P:terpenoid biosynthetic process"/>
    <property type="evidence" value="ECO:0007669"/>
    <property type="project" value="UniProtKB-UniPathway"/>
</dbReference>
<dbReference type="KEGG" id="dcr:108199156"/>
<dbReference type="OrthoDB" id="5835829at2759"/>
<dbReference type="CDD" id="cd03784">
    <property type="entry name" value="GT1_Gtf-like"/>
    <property type="match status" value="1"/>
</dbReference>
<dbReference type="GO" id="GO:0035251">
    <property type="term" value="F:UDP-glucosyltransferase activity"/>
    <property type="evidence" value="ECO:0007669"/>
    <property type="project" value="InterPro"/>
</dbReference>
<evidence type="ECO:0000313" key="7">
    <source>
        <dbReference type="EMBL" id="WOH11894.1"/>
    </source>
</evidence>
<comment type="similarity">
    <text evidence="2 5">Belongs to the UDP-glycosyltransferase family.</text>
</comment>
<reference evidence="7" key="2">
    <citation type="submission" date="2022-03" db="EMBL/GenBank/DDBJ databases">
        <title>Draft title - Genomic analysis of global carrot germplasm unveils the trajectory of domestication and the origin of high carotenoid orange carrot.</title>
        <authorList>
            <person name="Iorizzo M."/>
            <person name="Ellison S."/>
            <person name="Senalik D."/>
            <person name="Macko-Podgorni A."/>
            <person name="Grzebelus D."/>
            <person name="Bostan H."/>
            <person name="Rolling W."/>
            <person name="Curaba J."/>
            <person name="Simon P."/>
        </authorList>
    </citation>
    <scope>NUCLEOTIDE SEQUENCE</scope>
    <source>
        <tissue evidence="7">Leaf</tissue>
    </source>
</reference>
<evidence type="ECO:0000256" key="5">
    <source>
        <dbReference type="RuleBase" id="RU003718"/>
    </source>
</evidence>
<evidence type="ECO:0000256" key="3">
    <source>
        <dbReference type="ARBA" id="ARBA00022679"/>
    </source>
</evidence>
<sequence>MGDKTFVAAMYPWFGMGHLTSFLHLSNKLAERGHRIFFYIPARTLCKLEQFNRHPDLITFIPISVPHVEGLPAGAETTADITYPMQPHLVTAMDLTQPFIEASLRELKPQFVFFDFTYWLPSLARALGIKTIYFSTVCSAVRAYNLRETGSFKNLQLKETDLLEPPPGFPLASMIKLYAHEARQFFDQHVREFGKNISFSERISTSYTECDAIAFKTCRELEGRYCDYVQDHYKKAILLAGPVLPEPPTSKLDEKWANWLGQCKPKSVIFCAFGSECVLKKDQFQELVLGFELTGLPFLAALRPPFGAENVEAALPEDFTERNQGRGVVTGGWVQQQLILAHPSVGCFVTHCGYGSLSESLISECQLVLLPNVGDQFINARVMGRDLKVGVEVEKAEDGTFTKDAVCEAIQSVTDPDSEVGKEVRGNHNKFRELLLQKGFESRYIDDFVQKLQGLLQ</sequence>